<dbReference type="GeneID" id="85394536"/>
<dbReference type="SUPFAM" id="SSF51735">
    <property type="entry name" value="NAD(P)-binding Rossmann-fold domains"/>
    <property type="match status" value="1"/>
</dbReference>
<dbReference type="PRINTS" id="PR00081">
    <property type="entry name" value="GDHRDH"/>
</dbReference>
<dbReference type="InterPro" id="IPR036291">
    <property type="entry name" value="NAD(P)-bd_dom_sf"/>
</dbReference>
<dbReference type="Pfam" id="PF00106">
    <property type="entry name" value="adh_short"/>
    <property type="match status" value="1"/>
</dbReference>
<evidence type="ECO:0000256" key="2">
    <source>
        <dbReference type="ARBA" id="ARBA00023002"/>
    </source>
</evidence>
<proteinExistence type="inferred from homology"/>
<dbReference type="GO" id="GO:0005737">
    <property type="term" value="C:cytoplasm"/>
    <property type="evidence" value="ECO:0007669"/>
    <property type="project" value="TreeGrafter"/>
</dbReference>
<sequence length="368" mass="40767">MSAYVVKGKFAVVTGAGSGINLAFVELLLQSGRSVILGDIGLRPEAEATIARYSKGSAGTHGVYAIFHKTDVSDWNQISSLSTSSAMAWASMSLHQAVSGTPLGVSPLEQDPVDSKAGQYKTFAVNTIGPIRLAQIAIDYWLQDRNIKGNLLWIASLGGYVHSMHTPMYFASKAAIVSMVKSLGGLRKELGIRNAAVCPEAVYTPIFHPEYCRDRVRPDDLILTPQQCAAVLMRVLCEPEFGDGYVVETMLVGSKDDNSVSVREHLQWSLVHLEGWPSWLWRQVKVSLTSVSWWGNPREFESRPFQYHFLLRSNKIPGLCGMWLMLYSDISAETPFSAYHTQYSSWIKSLCSPPDKFQPEQLQPSMSP</sequence>
<dbReference type="RefSeq" id="XP_060362811.1">
    <property type="nucleotide sequence ID" value="XM_060510637.1"/>
</dbReference>
<dbReference type="Proteomes" id="UP001244207">
    <property type="component" value="Unassembled WGS sequence"/>
</dbReference>
<keyword evidence="2" id="KW-0560">Oxidoreductase</keyword>
<dbReference type="Gene3D" id="3.40.50.720">
    <property type="entry name" value="NAD(P)-binding Rossmann-like Domain"/>
    <property type="match status" value="1"/>
</dbReference>
<protein>
    <submittedName>
        <fullName evidence="3">Uncharacterized protein</fullName>
    </submittedName>
</protein>
<reference evidence="3" key="1">
    <citation type="submission" date="2021-12" db="EMBL/GenBank/DDBJ databases">
        <title>Comparative genomics, transcriptomics and evolutionary studies reveal genomic signatures of adaptation to plant cell wall in hemibiotrophic fungi.</title>
        <authorList>
            <consortium name="DOE Joint Genome Institute"/>
            <person name="Baroncelli R."/>
            <person name="Diaz J.F."/>
            <person name="Benocci T."/>
            <person name="Peng M."/>
            <person name="Battaglia E."/>
            <person name="Haridas S."/>
            <person name="Andreopoulos W."/>
            <person name="Labutti K."/>
            <person name="Pangilinan J."/>
            <person name="Floch G.L."/>
            <person name="Makela M.R."/>
            <person name="Henrissat B."/>
            <person name="Grigoriev I.V."/>
            <person name="Crouch J.A."/>
            <person name="De Vries R.P."/>
            <person name="Sukno S.A."/>
            <person name="Thon M.R."/>
        </authorList>
    </citation>
    <scope>NUCLEOTIDE SEQUENCE</scope>
    <source>
        <strain evidence="3">CBS 112980</strain>
    </source>
</reference>
<organism evidence="3 4">
    <name type="scientific">Glomerella acutata</name>
    <name type="common">Colletotrichum acutatum</name>
    <dbReference type="NCBI Taxonomy" id="27357"/>
    <lineage>
        <taxon>Eukaryota</taxon>
        <taxon>Fungi</taxon>
        <taxon>Dikarya</taxon>
        <taxon>Ascomycota</taxon>
        <taxon>Pezizomycotina</taxon>
        <taxon>Sordariomycetes</taxon>
        <taxon>Hypocreomycetidae</taxon>
        <taxon>Glomerellales</taxon>
        <taxon>Glomerellaceae</taxon>
        <taxon>Colletotrichum</taxon>
        <taxon>Colletotrichum acutatum species complex</taxon>
    </lineage>
</organism>
<dbReference type="InterPro" id="IPR002347">
    <property type="entry name" value="SDR_fam"/>
</dbReference>
<name>A0AAD8UJW7_GLOAC</name>
<evidence type="ECO:0000313" key="3">
    <source>
        <dbReference type="EMBL" id="KAK1722756.1"/>
    </source>
</evidence>
<comment type="caution">
    <text evidence="3">The sequence shown here is derived from an EMBL/GenBank/DDBJ whole genome shotgun (WGS) entry which is preliminary data.</text>
</comment>
<evidence type="ECO:0000256" key="1">
    <source>
        <dbReference type="ARBA" id="ARBA00006484"/>
    </source>
</evidence>
<dbReference type="PANTHER" id="PTHR44229:SF4">
    <property type="entry name" value="15-HYDROXYPROSTAGLANDIN DEHYDROGENASE [NAD(+)]"/>
    <property type="match status" value="1"/>
</dbReference>
<dbReference type="AlphaFoldDB" id="A0AAD8UJW7"/>
<accession>A0AAD8UJW7</accession>
<dbReference type="GO" id="GO:0016616">
    <property type="term" value="F:oxidoreductase activity, acting on the CH-OH group of donors, NAD or NADP as acceptor"/>
    <property type="evidence" value="ECO:0007669"/>
    <property type="project" value="TreeGrafter"/>
</dbReference>
<comment type="similarity">
    <text evidence="1">Belongs to the short-chain dehydrogenases/reductases (SDR) family.</text>
</comment>
<dbReference type="PANTHER" id="PTHR44229">
    <property type="entry name" value="15-HYDROXYPROSTAGLANDIN DEHYDROGENASE [NAD(+)]"/>
    <property type="match status" value="1"/>
</dbReference>
<dbReference type="EMBL" id="JAHMHS010000075">
    <property type="protein sequence ID" value="KAK1722756.1"/>
    <property type="molecule type" value="Genomic_DNA"/>
</dbReference>
<evidence type="ECO:0000313" key="4">
    <source>
        <dbReference type="Proteomes" id="UP001244207"/>
    </source>
</evidence>
<keyword evidence="4" id="KW-1185">Reference proteome</keyword>
<gene>
    <name evidence="3" type="ORF">BDZ83DRAFT_653713</name>
</gene>